<dbReference type="SUPFAM" id="SSF159894">
    <property type="entry name" value="YgaC/TfoX-N like"/>
    <property type="match status" value="1"/>
</dbReference>
<evidence type="ECO:0000313" key="3">
    <source>
        <dbReference type="Proteomes" id="UP000185772"/>
    </source>
</evidence>
<evidence type="ECO:0000313" key="2">
    <source>
        <dbReference type="EMBL" id="OLO49930.1"/>
    </source>
</evidence>
<sequence>MAAMTPEQHHLVQRIRALVDDEPDVREVPMFGGRAIMVNDKMIVSAGKAGDLLVRVAADRHETLLSEPGAEQAQMGTGRVMRPGWITVAPEAIADDTRLAFWIDVAMRHNRTVTGGQSVGKKSRRA</sequence>
<dbReference type="Proteomes" id="UP000185772">
    <property type="component" value="Unassembled WGS sequence"/>
</dbReference>
<evidence type="ECO:0000259" key="1">
    <source>
        <dbReference type="Pfam" id="PF04993"/>
    </source>
</evidence>
<dbReference type="EMBL" id="MSKM01000079">
    <property type="protein sequence ID" value="OLO49930.1"/>
    <property type="molecule type" value="Genomic_DNA"/>
</dbReference>
<comment type="caution">
    <text evidence="2">The sequence shown here is derived from an EMBL/GenBank/DDBJ whole genome shotgun (WGS) entry which is preliminary data.</text>
</comment>
<gene>
    <name evidence="2" type="ORF">BKH27_13850</name>
</gene>
<dbReference type="Pfam" id="PF04993">
    <property type="entry name" value="TfoX_N"/>
    <property type="match status" value="1"/>
</dbReference>
<dbReference type="InterPro" id="IPR007076">
    <property type="entry name" value="TfoX_N"/>
</dbReference>
<name>A0A1Q8VPC2_9ACTO</name>
<proteinExistence type="predicted"/>
<organism evidence="2 3">
    <name type="scientific">Actinomyces oris</name>
    <dbReference type="NCBI Taxonomy" id="544580"/>
    <lineage>
        <taxon>Bacteria</taxon>
        <taxon>Bacillati</taxon>
        <taxon>Actinomycetota</taxon>
        <taxon>Actinomycetes</taxon>
        <taxon>Actinomycetales</taxon>
        <taxon>Actinomycetaceae</taxon>
        <taxon>Actinomyces</taxon>
    </lineage>
</organism>
<dbReference type="AlphaFoldDB" id="A0A1Q8VPC2"/>
<protein>
    <recommendedName>
        <fullName evidence="1">TfoX N-terminal domain-containing protein</fullName>
    </recommendedName>
</protein>
<dbReference type="RefSeq" id="WP_070658255.1">
    <property type="nucleotide sequence ID" value="NZ_MSKM01000079.1"/>
</dbReference>
<dbReference type="Gene3D" id="3.30.1460.30">
    <property type="entry name" value="YgaC/TfoX-N like chaperone"/>
    <property type="match status" value="1"/>
</dbReference>
<reference evidence="2 3" key="1">
    <citation type="submission" date="2016-12" db="EMBL/GenBank/DDBJ databases">
        <title>Genomic comparison of strains in the 'Actinomyces naeslundii' group.</title>
        <authorList>
            <person name="Mughal S.R."/>
            <person name="Do T."/>
            <person name="Gilbert S.C."/>
            <person name="Witherden E.A."/>
            <person name="Didelot X."/>
            <person name="Beighton D."/>
        </authorList>
    </citation>
    <scope>NUCLEOTIDE SEQUENCE [LARGE SCALE GENOMIC DNA]</scope>
    <source>
        <strain evidence="2 3">MMRCO6-1</strain>
    </source>
</reference>
<accession>A0A1Q8VPC2</accession>
<feature type="domain" description="TfoX N-terminal" evidence="1">
    <location>
        <begin position="21"/>
        <end position="108"/>
    </location>
</feature>